<evidence type="ECO:0000256" key="3">
    <source>
        <dbReference type="ARBA" id="ARBA00022723"/>
    </source>
</evidence>
<evidence type="ECO:0000256" key="5">
    <source>
        <dbReference type="ARBA" id="ARBA00023014"/>
    </source>
</evidence>
<gene>
    <name evidence="7" type="ORF">HY36_00875</name>
</gene>
<dbReference type="Pfam" id="PF04055">
    <property type="entry name" value="Radical_SAM"/>
    <property type="match status" value="1"/>
</dbReference>
<keyword evidence="2" id="KW-0949">S-adenosyl-L-methionine</keyword>
<reference evidence="7 8" key="1">
    <citation type="journal article" date="2014" name="Antonie Van Leeuwenhoek">
        <title>Hyphomonas beringensis sp. nov. and Hyphomonas chukchiensis sp. nov., isolated from surface seawater of the Bering Sea and Chukchi Sea.</title>
        <authorList>
            <person name="Li C."/>
            <person name="Lai Q."/>
            <person name="Li G."/>
            <person name="Dong C."/>
            <person name="Wang J."/>
            <person name="Liao Y."/>
            <person name="Shao Z."/>
        </authorList>
    </citation>
    <scope>NUCLEOTIDE SEQUENCE [LARGE SCALE GENOMIC DNA]</scope>
    <source>
        <strain evidence="7 8">22II1-22F38</strain>
    </source>
</reference>
<name>A0A059EB96_9PROT</name>
<dbReference type="Proteomes" id="UP000024547">
    <property type="component" value="Unassembled WGS sequence"/>
</dbReference>
<dbReference type="SFLD" id="SFLDS00029">
    <property type="entry name" value="Radical_SAM"/>
    <property type="match status" value="1"/>
</dbReference>
<evidence type="ECO:0000313" key="8">
    <source>
        <dbReference type="Proteomes" id="UP000024547"/>
    </source>
</evidence>
<keyword evidence="4" id="KW-0408">Iron</keyword>
<dbReference type="PANTHER" id="PTHR11228">
    <property type="entry name" value="RADICAL SAM DOMAIN PROTEIN"/>
    <property type="match status" value="1"/>
</dbReference>
<sequence>MKRKIARPCQVATFTIECVQTKLLEGRADHATHGSMADSEFHPAKFSDPDVTAKGETRASVGWTGLKTLWLNTGTLCNIECVNCYIESSPRNDRLVYLTRADVRPFLDEIDKPIEIGITGGEPFMCPEILGIMEDVLADGHSLLLLTNAMRPMMRPRIQQGLERLAETYGSRMILRVSLDSHEAVVHDEERRSGAFEEACKGLRWLGERGVQVAIAGRQALTEDDATARATYGALAQSLGLRLDPSDTKQLVLFPEMIARDDPPEITTDCWGILNKSPDDIMCANQRMVIRRKGAGKATVTACTLLVDDPAFELGDTLSDATADPVKLNHPWCASFCVLGGGSCSA</sequence>
<evidence type="ECO:0000256" key="1">
    <source>
        <dbReference type="ARBA" id="ARBA00001966"/>
    </source>
</evidence>
<dbReference type="CDD" id="cd01335">
    <property type="entry name" value="Radical_SAM"/>
    <property type="match status" value="1"/>
</dbReference>
<dbReference type="STRING" id="1280948.HY36_00875"/>
<dbReference type="InterPro" id="IPR050377">
    <property type="entry name" value="Radical_SAM_PqqE_MftC-like"/>
</dbReference>
<dbReference type="InterPro" id="IPR013785">
    <property type="entry name" value="Aldolase_TIM"/>
</dbReference>
<keyword evidence="3" id="KW-0479">Metal-binding</keyword>
<feature type="domain" description="Radical SAM core" evidence="6">
    <location>
        <begin position="72"/>
        <end position="212"/>
    </location>
</feature>
<comment type="caution">
    <text evidence="7">The sequence shown here is derived from an EMBL/GenBank/DDBJ whole genome shotgun (WGS) entry which is preliminary data.</text>
</comment>
<dbReference type="PANTHER" id="PTHR11228:SF7">
    <property type="entry name" value="PQQA PEPTIDE CYCLASE"/>
    <property type="match status" value="1"/>
</dbReference>
<dbReference type="EMBL" id="AWFH01000001">
    <property type="protein sequence ID" value="KCZ64956.1"/>
    <property type="molecule type" value="Genomic_DNA"/>
</dbReference>
<accession>A0A059EB96</accession>
<dbReference type="Gene3D" id="3.20.20.70">
    <property type="entry name" value="Aldolase class I"/>
    <property type="match status" value="1"/>
</dbReference>
<organism evidence="7 8">
    <name type="scientific">Hyphomonas atlantica</name>
    <dbReference type="NCBI Taxonomy" id="1280948"/>
    <lineage>
        <taxon>Bacteria</taxon>
        <taxon>Pseudomonadati</taxon>
        <taxon>Pseudomonadota</taxon>
        <taxon>Alphaproteobacteria</taxon>
        <taxon>Hyphomonadales</taxon>
        <taxon>Hyphomonadaceae</taxon>
        <taxon>Hyphomonas</taxon>
    </lineage>
</organism>
<dbReference type="GO" id="GO:0003824">
    <property type="term" value="F:catalytic activity"/>
    <property type="evidence" value="ECO:0007669"/>
    <property type="project" value="InterPro"/>
</dbReference>
<evidence type="ECO:0000313" key="7">
    <source>
        <dbReference type="EMBL" id="KCZ64956.1"/>
    </source>
</evidence>
<dbReference type="GO" id="GO:0046872">
    <property type="term" value="F:metal ion binding"/>
    <property type="evidence" value="ECO:0007669"/>
    <property type="project" value="UniProtKB-KW"/>
</dbReference>
<keyword evidence="8" id="KW-1185">Reference proteome</keyword>
<protein>
    <recommendedName>
        <fullName evidence="6">Radical SAM core domain-containing protein</fullName>
    </recommendedName>
</protein>
<dbReference type="eggNOG" id="COG0535">
    <property type="taxonomic scope" value="Bacteria"/>
</dbReference>
<comment type="cofactor">
    <cofactor evidence="1">
        <name>[4Fe-4S] cluster</name>
        <dbReference type="ChEBI" id="CHEBI:49883"/>
    </cofactor>
</comment>
<keyword evidence="5" id="KW-0411">Iron-sulfur</keyword>
<proteinExistence type="predicted"/>
<evidence type="ECO:0000256" key="2">
    <source>
        <dbReference type="ARBA" id="ARBA00022691"/>
    </source>
</evidence>
<dbReference type="PATRIC" id="fig|1280948.3.peg.168"/>
<evidence type="ECO:0000256" key="4">
    <source>
        <dbReference type="ARBA" id="ARBA00023004"/>
    </source>
</evidence>
<dbReference type="InterPro" id="IPR058240">
    <property type="entry name" value="rSAM_sf"/>
</dbReference>
<dbReference type="InterPro" id="IPR007197">
    <property type="entry name" value="rSAM"/>
</dbReference>
<dbReference type="GO" id="GO:0051536">
    <property type="term" value="F:iron-sulfur cluster binding"/>
    <property type="evidence" value="ECO:0007669"/>
    <property type="project" value="UniProtKB-KW"/>
</dbReference>
<dbReference type="AlphaFoldDB" id="A0A059EB96"/>
<dbReference type="SFLD" id="SFLDG01067">
    <property type="entry name" value="SPASM/twitch_domain_containing"/>
    <property type="match status" value="1"/>
</dbReference>
<evidence type="ECO:0000259" key="6">
    <source>
        <dbReference type="Pfam" id="PF04055"/>
    </source>
</evidence>
<dbReference type="SUPFAM" id="SSF102114">
    <property type="entry name" value="Radical SAM enzymes"/>
    <property type="match status" value="1"/>
</dbReference>